<dbReference type="InterPro" id="IPR051943">
    <property type="entry name" value="TRAFAC_Dynamin-like_GTPase"/>
</dbReference>
<gene>
    <name evidence="2" type="ORF">EYH37_05200</name>
</gene>
<accession>A0A9D1CFM8</accession>
<evidence type="ECO:0000313" key="2">
    <source>
        <dbReference type="EMBL" id="HIP98739.1"/>
    </source>
</evidence>
<feature type="domain" description="G" evidence="1">
    <location>
        <begin position="48"/>
        <end position="149"/>
    </location>
</feature>
<dbReference type="InterPro" id="IPR006073">
    <property type="entry name" value="GTP-bd"/>
</dbReference>
<dbReference type="SUPFAM" id="SSF52540">
    <property type="entry name" value="P-loop containing nucleoside triphosphate hydrolases"/>
    <property type="match status" value="1"/>
</dbReference>
<protein>
    <recommendedName>
        <fullName evidence="1">G domain-containing protein</fullName>
    </recommendedName>
</protein>
<sequence length="160" mass="18369">MFQISEQPLRFLHKKIGDLQRICKRFGFISKIESLEKIGERLESPFFITVFGEVNAGKSSFLNALLGIPDLCKTDVDICTDRITVIKFCEKPKRRPIDNITEEVCINNPLLKGFVVVDTPGINSVLEHHTYITEKFLPRSDIILVVLPAYNPHTKPIWDW</sequence>
<dbReference type="EMBL" id="DQVE01000053">
    <property type="protein sequence ID" value="HIP98739.1"/>
    <property type="molecule type" value="Genomic_DNA"/>
</dbReference>
<evidence type="ECO:0000313" key="3">
    <source>
        <dbReference type="Proteomes" id="UP000606463"/>
    </source>
</evidence>
<feature type="non-terminal residue" evidence="2">
    <location>
        <position position="160"/>
    </location>
</feature>
<organism evidence="2 3">
    <name type="scientific">Aquifex aeolicus</name>
    <dbReference type="NCBI Taxonomy" id="63363"/>
    <lineage>
        <taxon>Bacteria</taxon>
        <taxon>Pseudomonadati</taxon>
        <taxon>Aquificota</taxon>
        <taxon>Aquificia</taxon>
        <taxon>Aquificales</taxon>
        <taxon>Aquificaceae</taxon>
        <taxon>Aquifex</taxon>
    </lineage>
</organism>
<name>A0A9D1CFM8_AQUAO</name>
<dbReference type="PANTHER" id="PTHR43681:SF1">
    <property type="entry name" value="SARCALUMENIN"/>
    <property type="match status" value="1"/>
</dbReference>
<dbReference type="GO" id="GO:0005525">
    <property type="term" value="F:GTP binding"/>
    <property type="evidence" value="ECO:0007669"/>
    <property type="project" value="InterPro"/>
</dbReference>
<dbReference type="Pfam" id="PF01926">
    <property type="entry name" value="MMR_HSR1"/>
    <property type="match status" value="1"/>
</dbReference>
<comment type="caution">
    <text evidence="2">The sequence shown here is derived from an EMBL/GenBank/DDBJ whole genome shotgun (WGS) entry which is preliminary data.</text>
</comment>
<reference evidence="2" key="1">
    <citation type="journal article" date="2020" name="ISME J.">
        <title>Gammaproteobacteria mediating utilization of methyl-, sulfur- and petroleum organic compounds in deep ocean hydrothermal plumes.</title>
        <authorList>
            <person name="Zhou Z."/>
            <person name="Liu Y."/>
            <person name="Pan J."/>
            <person name="Cron B.R."/>
            <person name="Toner B.M."/>
            <person name="Anantharaman K."/>
            <person name="Breier J.A."/>
            <person name="Dick G.J."/>
            <person name="Li M."/>
        </authorList>
    </citation>
    <scope>NUCLEOTIDE SEQUENCE</scope>
    <source>
        <strain evidence="2">SZUA-1501</strain>
    </source>
</reference>
<dbReference type="Gene3D" id="3.40.50.300">
    <property type="entry name" value="P-loop containing nucleotide triphosphate hydrolases"/>
    <property type="match status" value="1"/>
</dbReference>
<dbReference type="AlphaFoldDB" id="A0A9D1CFM8"/>
<dbReference type="InterPro" id="IPR027417">
    <property type="entry name" value="P-loop_NTPase"/>
</dbReference>
<evidence type="ECO:0000259" key="1">
    <source>
        <dbReference type="Pfam" id="PF01926"/>
    </source>
</evidence>
<dbReference type="Proteomes" id="UP000606463">
    <property type="component" value="Unassembled WGS sequence"/>
</dbReference>
<proteinExistence type="predicted"/>
<dbReference type="PANTHER" id="PTHR43681">
    <property type="entry name" value="TRANSMEMBRANE GTPASE FZO"/>
    <property type="match status" value="1"/>
</dbReference>